<sequence>MISLRRWQQHPMLRFLLLWFGQTGSMIGSSLTGFALGIWVYQQHGVVSDYAWVLLTNTLPATLIAPWAGALSDRFNRRTVMLVSDSIAGLSTIALIILFSTGQLVIWQIYLANSINALARACQWPAYVASVPQLVASTQHNRANGLMQLSNALAQLLAPLIGSSLLAWVGMPFIFSLDLLTFGLALVITASTRFAPQPQALEPTTLPLLQTALVAWREFLRYPSLVALTSLIILSNFSAGSIEVLITPLVLELHSVPILGMLLTFGGLGMVAGSLLASMLRPPRRLAWAILLAELIGALAMLLAGWQPSIIGLAIAAMIYFGMLPWGSANHTSLIQQQLPNALHGRIFALISALASLALTMGFVSAGFLADRFFTPAMQPSGWLNPFFGWLLGNQPSSGIQLQFMSLGLLTLLWTIGVAGWHARKAPSSEQA</sequence>
<dbReference type="Pfam" id="PF07690">
    <property type="entry name" value="MFS_1"/>
    <property type="match status" value="1"/>
</dbReference>
<organism evidence="8 9">
    <name type="scientific">Herpetosiphon gulosus</name>
    <dbReference type="NCBI Taxonomy" id="1973496"/>
    <lineage>
        <taxon>Bacteria</taxon>
        <taxon>Bacillati</taxon>
        <taxon>Chloroflexota</taxon>
        <taxon>Chloroflexia</taxon>
        <taxon>Herpetosiphonales</taxon>
        <taxon>Herpetosiphonaceae</taxon>
        <taxon>Herpetosiphon</taxon>
    </lineage>
</organism>
<keyword evidence="6 7" id="KW-0472">Membrane</keyword>
<keyword evidence="2" id="KW-0813">Transport</keyword>
<dbReference type="SUPFAM" id="SSF103473">
    <property type="entry name" value="MFS general substrate transporter"/>
    <property type="match status" value="1"/>
</dbReference>
<evidence type="ECO:0000256" key="5">
    <source>
        <dbReference type="ARBA" id="ARBA00022989"/>
    </source>
</evidence>
<evidence type="ECO:0000256" key="7">
    <source>
        <dbReference type="SAM" id="Phobius"/>
    </source>
</evidence>
<evidence type="ECO:0000256" key="6">
    <source>
        <dbReference type="ARBA" id="ARBA00023136"/>
    </source>
</evidence>
<feature type="transmembrane region" description="Helical" evidence="7">
    <location>
        <begin position="225"/>
        <end position="246"/>
    </location>
</feature>
<accession>A0ABP9X8E5</accession>
<evidence type="ECO:0000256" key="1">
    <source>
        <dbReference type="ARBA" id="ARBA00004651"/>
    </source>
</evidence>
<feature type="transmembrane region" description="Helical" evidence="7">
    <location>
        <begin position="165"/>
        <end position="188"/>
    </location>
</feature>
<dbReference type="PANTHER" id="PTHR43266">
    <property type="entry name" value="MACROLIDE-EFFLUX PROTEIN"/>
    <property type="match status" value="1"/>
</dbReference>
<dbReference type="RefSeq" id="WP_345724310.1">
    <property type="nucleotide sequence ID" value="NZ_BAABRU010000022.1"/>
</dbReference>
<protein>
    <submittedName>
        <fullName evidence="8">Enterobactin exporter EntS</fullName>
    </submittedName>
</protein>
<feature type="transmembrane region" description="Helical" evidence="7">
    <location>
        <begin position="400"/>
        <end position="421"/>
    </location>
</feature>
<keyword evidence="4 7" id="KW-0812">Transmembrane</keyword>
<feature type="transmembrane region" description="Helical" evidence="7">
    <location>
        <begin position="50"/>
        <end position="70"/>
    </location>
</feature>
<dbReference type="Proteomes" id="UP001428290">
    <property type="component" value="Unassembled WGS sequence"/>
</dbReference>
<dbReference type="EMBL" id="BAABRU010000022">
    <property type="protein sequence ID" value="GAA5530711.1"/>
    <property type="molecule type" value="Genomic_DNA"/>
</dbReference>
<dbReference type="Gene3D" id="1.20.1250.20">
    <property type="entry name" value="MFS general substrate transporter like domains"/>
    <property type="match status" value="1"/>
</dbReference>
<keyword evidence="9" id="KW-1185">Reference proteome</keyword>
<evidence type="ECO:0000313" key="9">
    <source>
        <dbReference type="Proteomes" id="UP001428290"/>
    </source>
</evidence>
<evidence type="ECO:0000256" key="2">
    <source>
        <dbReference type="ARBA" id="ARBA00022448"/>
    </source>
</evidence>
<evidence type="ECO:0000313" key="8">
    <source>
        <dbReference type="EMBL" id="GAA5530711.1"/>
    </source>
</evidence>
<reference evidence="8 9" key="1">
    <citation type="submission" date="2024-02" db="EMBL/GenBank/DDBJ databases">
        <title>Herpetosiphon gulosus NBRC 112829.</title>
        <authorList>
            <person name="Ichikawa N."/>
            <person name="Katano-Makiyama Y."/>
            <person name="Hidaka K."/>
        </authorList>
    </citation>
    <scope>NUCLEOTIDE SEQUENCE [LARGE SCALE GENOMIC DNA]</scope>
    <source>
        <strain evidence="8 9">NBRC 112829</strain>
    </source>
</reference>
<feature type="transmembrane region" description="Helical" evidence="7">
    <location>
        <begin position="310"/>
        <end position="327"/>
    </location>
</feature>
<feature type="transmembrane region" description="Helical" evidence="7">
    <location>
        <begin position="286"/>
        <end position="304"/>
    </location>
</feature>
<gene>
    <name evidence="8" type="primary">entS_5</name>
    <name evidence="8" type="ORF">Hgul01_04534</name>
</gene>
<dbReference type="PANTHER" id="PTHR43266:SF2">
    <property type="entry name" value="MAJOR FACILITATOR SUPERFAMILY (MFS) PROFILE DOMAIN-CONTAINING PROTEIN"/>
    <property type="match status" value="1"/>
</dbReference>
<comment type="subcellular location">
    <subcellularLocation>
        <location evidence="1">Cell membrane</location>
        <topology evidence="1">Multi-pass membrane protein</topology>
    </subcellularLocation>
</comment>
<feature type="transmembrane region" description="Helical" evidence="7">
    <location>
        <begin position="82"/>
        <end position="110"/>
    </location>
</feature>
<evidence type="ECO:0000256" key="3">
    <source>
        <dbReference type="ARBA" id="ARBA00022475"/>
    </source>
</evidence>
<dbReference type="InterPro" id="IPR036259">
    <property type="entry name" value="MFS_trans_sf"/>
</dbReference>
<dbReference type="InterPro" id="IPR011701">
    <property type="entry name" value="MFS"/>
</dbReference>
<comment type="caution">
    <text evidence="8">The sequence shown here is derived from an EMBL/GenBank/DDBJ whole genome shotgun (WGS) entry which is preliminary data.</text>
</comment>
<keyword evidence="5 7" id="KW-1133">Transmembrane helix</keyword>
<feature type="transmembrane region" description="Helical" evidence="7">
    <location>
        <begin position="347"/>
        <end position="370"/>
    </location>
</feature>
<keyword evidence="3" id="KW-1003">Cell membrane</keyword>
<dbReference type="CDD" id="cd06173">
    <property type="entry name" value="MFS_MefA_like"/>
    <property type="match status" value="1"/>
</dbReference>
<feature type="transmembrane region" description="Helical" evidence="7">
    <location>
        <begin position="258"/>
        <end position="279"/>
    </location>
</feature>
<proteinExistence type="predicted"/>
<feature type="transmembrane region" description="Helical" evidence="7">
    <location>
        <begin position="12"/>
        <end position="38"/>
    </location>
</feature>
<evidence type="ECO:0000256" key="4">
    <source>
        <dbReference type="ARBA" id="ARBA00022692"/>
    </source>
</evidence>
<name>A0ABP9X8E5_9CHLR</name>